<sequence length="71" mass="8377">MFTWKDLDLSFPEDEEKANTCLMKDIIDIQSINTKNELVDIFTKLLFEDKFVHIKGNLGLKLIKECRIIPY</sequence>
<gene>
    <name evidence="1" type="ORF">CR513_33221</name>
</gene>
<feature type="non-terminal residue" evidence="1">
    <location>
        <position position="71"/>
    </location>
</feature>
<evidence type="ECO:0000313" key="1">
    <source>
        <dbReference type="EMBL" id="RDX85575.1"/>
    </source>
</evidence>
<proteinExistence type="predicted"/>
<evidence type="ECO:0000313" key="2">
    <source>
        <dbReference type="Proteomes" id="UP000257109"/>
    </source>
</evidence>
<organism evidence="1 2">
    <name type="scientific">Mucuna pruriens</name>
    <name type="common">Velvet bean</name>
    <name type="synonym">Dolichos pruriens</name>
    <dbReference type="NCBI Taxonomy" id="157652"/>
    <lineage>
        <taxon>Eukaryota</taxon>
        <taxon>Viridiplantae</taxon>
        <taxon>Streptophyta</taxon>
        <taxon>Embryophyta</taxon>
        <taxon>Tracheophyta</taxon>
        <taxon>Spermatophyta</taxon>
        <taxon>Magnoliopsida</taxon>
        <taxon>eudicotyledons</taxon>
        <taxon>Gunneridae</taxon>
        <taxon>Pentapetalae</taxon>
        <taxon>rosids</taxon>
        <taxon>fabids</taxon>
        <taxon>Fabales</taxon>
        <taxon>Fabaceae</taxon>
        <taxon>Papilionoideae</taxon>
        <taxon>50 kb inversion clade</taxon>
        <taxon>NPAAA clade</taxon>
        <taxon>indigoferoid/millettioid clade</taxon>
        <taxon>Phaseoleae</taxon>
        <taxon>Mucuna</taxon>
    </lineage>
</organism>
<dbReference type="EMBL" id="QJKJ01006757">
    <property type="protein sequence ID" value="RDX85575.1"/>
    <property type="molecule type" value="Genomic_DNA"/>
</dbReference>
<dbReference type="OrthoDB" id="8030761at2759"/>
<comment type="caution">
    <text evidence="1">The sequence shown here is derived from an EMBL/GenBank/DDBJ whole genome shotgun (WGS) entry which is preliminary data.</text>
</comment>
<feature type="non-terminal residue" evidence="1">
    <location>
        <position position="1"/>
    </location>
</feature>
<dbReference type="Proteomes" id="UP000257109">
    <property type="component" value="Unassembled WGS sequence"/>
</dbReference>
<keyword evidence="2" id="KW-1185">Reference proteome</keyword>
<name>A0A371G4T4_MUCPR</name>
<protein>
    <submittedName>
        <fullName evidence="1">Uncharacterized protein</fullName>
    </submittedName>
</protein>
<reference evidence="1" key="1">
    <citation type="submission" date="2018-05" db="EMBL/GenBank/DDBJ databases">
        <title>Draft genome of Mucuna pruriens seed.</title>
        <authorList>
            <person name="Nnadi N.E."/>
            <person name="Vos R."/>
            <person name="Hasami M.H."/>
            <person name="Devisetty U.K."/>
            <person name="Aguiy J.C."/>
        </authorList>
    </citation>
    <scope>NUCLEOTIDE SEQUENCE [LARGE SCALE GENOMIC DNA]</scope>
    <source>
        <strain evidence="1">JCA_2017</strain>
    </source>
</reference>
<accession>A0A371G4T4</accession>
<dbReference type="AlphaFoldDB" id="A0A371G4T4"/>